<dbReference type="AlphaFoldDB" id="A0A383CL57"/>
<protein>
    <submittedName>
        <fullName evidence="1">Uncharacterized protein</fullName>
    </submittedName>
</protein>
<name>A0A383CL57_9ZZZZ</name>
<evidence type="ECO:0000313" key="1">
    <source>
        <dbReference type="EMBL" id="SVE32783.1"/>
    </source>
</evidence>
<feature type="non-terminal residue" evidence="1">
    <location>
        <position position="38"/>
    </location>
</feature>
<reference evidence="1" key="1">
    <citation type="submission" date="2018-05" db="EMBL/GenBank/DDBJ databases">
        <authorList>
            <person name="Lanie J.A."/>
            <person name="Ng W.-L."/>
            <person name="Kazmierczak K.M."/>
            <person name="Andrzejewski T.M."/>
            <person name="Davidsen T.M."/>
            <person name="Wayne K.J."/>
            <person name="Tettelin H."/>
            <person name="Glass J.I."/>
            <person name="Rusch D."/>
            <person name="Podicherti R."/>
            <person name="Tsui H.-C.T."/>
            <person name="Winkler M.E."/>
        </authorList>
    </citation>
    <scope>NUCLEOTIDE SEQUENCE</scope>
</reference>
<organism evidence="1">
    <name type="scientific">marine metagenome</name>
    <dbReference type="NCBI Taxonomy" id="408172"/>
    <lineage>
        <taxon>unclassified sequences</taxon>
        <taxon>metagenomes</taxon>
        <taxon>ecological metagenomes</taxon>
    </lineage>
</organism>
<proteinExistence type="predicted"/>
<sequence>MSRLFDDLKETVKEWTTVAVEKAEEVGKIAVAKTEEVT</sequence>
<dbReference type="EMBL" id="UINC01209668">
    <property type="protein sequence ID" value="SVE32783.1"/>
    <property type="molecule type" value="Genomic_DNA"/>
</dbReference>
<accession>A0A383CL57</accession>
<gene>
    <name evidence="1" type="ORF">METZ01_LOCUS485637</name>
</gene>